<gene>
    <name evidence="1" type="ORF">K3G42_019512</name>
</gene>
<dbReference type="Proteomes" id="UP000827872">
    <property type="component" value="Linkage Group LG01"/>
</dbReference>
<dbReference type="EMBL" id="CM037614">
    <property type="protein sequence ID" value="KAH8016548.1"/>
    <property type="molecule type" value="Genomic_DNA"/>
</dbReference>
<organism evidence="1 2">
    <name type="scientific">Sphaerodactylus townsendi</name>
    <dbReference type="NCBI Taxonomy" id="933632"/>
    <lineage>
        <taxon>Eukaryota</taxon>
        <taxon>Metazoa</taxon>
        <taxon>Chordata</taxon>
        <taxon>Craniata</taxon>
        <taxon>Vertebrata</taxon>
        <taxon>Euteleostomi</taxon>
        <taxon>Lepidosauria</taxon>
        <taxon>Squamata</taxon>
        <taxon>Bifurcata</taxon>
        <taxon>Gekkota</taxon>
        <taxon>Sphaerodactylidae</taxon>
        <taxon>Sphaerodactylus</taxon>
    </lineage>
</organism>
<keyword evidence="2" id="KW-1185">Reference proteome</keyword>
<comment type="caution">
    <text evidence="1">The sequence shown here is derived from an EMBL/GenBank/DDBJ whole genome shotgun (WGS) entry which is preliminary data.</text>
</comment>
<accession>A0ACB8GA35</accession>
<evidence type="ECO:0000313" key="1">
    <source>
        <dbReference type="EMBL" id="KAH8016548.1"/>
    </source>
</evidence>
<reference evidence="1" key="1">
    <citation type="submission" date="2021-08" db="EMBL/GenBank/DDBJ databases">
        <title>The first chromosome-level gecko genome reveals the dynamic sex chromosomes of Neotropical dwarf geckos (Sphaerodactylidae: Sphaerodactylus).</title>
        <authorList>
            <person name="Pinto B.J."/>
            <person name="Keating S.E."/>
            <person name="Gamble T."/>
        </authorList>
    </citation>
    <scope>NUCLEOTIDE SEQUENCE</scope>
    <source>
        <strain evidence="1">TG3544</strain>
    </source>
</reference>
<protein>
    <submittedName>
        <fullName evidence="1">Uncharacterized protein</fullName>
    </submittedName>
</protein>
<proteinExistence type="predicted"/>
<name>A0ACB8GA35_9SAUR</name>
<evidence type="ECO:0000313" key="2">
    <source>
        <dbReference type="Proteomes" id="UP000827872"/>
    </source>
</evidence>
<sequence length="91" mass="10631">MEGPFDSKQALFRWTYSSPPTSDLWPDDLGWVSRSRHGQRVVTPALSTFALEHTQSEPCCLPCFRSVLDCPRRRPHKTGDIKYKWFREMTT</sequence>